<dbReference type="Proteomes" id="UP000007813">
    <property type="component" value="Unassembled WGS sequence"/>
</dbReference>
<feature type="region of interest" description="Disordered" evidence="1">
    <location>
        <begin position="193"/>
        <end position="216"/>
    </location>
</feature>
<evidence type="ECO:0000256" key="1">
    <source>
        <dbReference type="SAM" id="MobiDB-lite"/>
    </source>
</evidence>
<protein>
    <submittedName>
        <fullName evidence="2">Uncharacterized protein</fullName>
    </submittedName>
</protein>
<comment type="caution">
    <text evidence="2">The sequence shown here is derived from an EMBL/GenBank/DDBJ whole genome shotgun (WGS) entry which is preliminary data.</text>
</comment>
<dbReference type="eggNOG" id="ENOG502N5KJ">
    <property type="taxonomic scope" value="Archaea"/>
</dbReference>
<reference evidence="2 3" key="1">
    <citation type="journal article" date="2012" name="J. Bacteriol.">
        <title>Draft Genome Sequence of the Extremely Halophilic Archaeon Halogranum salarium B-1T.</title>
        <authorList>
            <person name="Kim K.K."/>
            <person name="Lee K.C."/>
            <person name="Lee J.S."/>
        </authorList>
    </citation>
    <scope>NUCLEOTIDE SEQUENCE [LARGE SCALE GENOMIC DNA]</scope>
    <source>
        <strain evidence="2 3">B-1</strain>
    </source>
</reference>
<evidence type="ECO:0000313" key="3">
    <source>
        <dbReference type="Proteomes" id="UP000007813"/>
    </source>
</evidence>
<sequence length="216" mass="25078">MEAEALSTIGEVHRFTINPKENPWCSTTQAVDLMEETPPGKFDLWFGHPMCTKYSDMPGVDPDEHVDQISRARELADKMADHYVIENKPRAPLKSPTHLKGQMFNLPIAYERAFETSFELRQPPRQITFGSESSQTSPFFYSERSHLWWKTVKGIRGDYPKEHVAKNVLPLAYVDYITRNYLEDMGASQGVRDYSNYDEEMDERRSRSSNRSLNEF</sequence>
<dbReference type="AlphaFoldDB" id="J3JDU7"/>
<organism evidence="2 3">
    <name type="scientific">Halogranum salarium B-1</name>
    <dbReference type="NCBI Taxonomy" id="1210908"/>
    <lineage>
        <taxon>Archaea</taxon>
        <taxon>Methanobacteriati</taxon>
        <taxon>Methanobacteriota</taxon>
        <taxon>Stenosarchaea group</taxon>
        <taxon>Halobacteria</taxon>
        <taxon>Halobacteriales</taxon>
        <taxon>Haloferacaceae</taxon>
    </lineage>
</organism>
<proteinExistence type="predicted"/>
<dbReference type="EMBL" id="ALJD01000010">
    <property type="protein sequence ID" value="EJN57799.1"/>
    <property type="molecule type" value="Genomic_DNA"/>
</dbReference>
<name>J3JDU7_9EURY</name>
<gene>
    <name evidence="2" type="ORF">HSB1_38840</name>
</gene>
<accession>J3JDU7</accession>
<evidence type="ECO:0000313" key="2">
    <source>
        <dbReference type="EMBL" id="EJN57799.1"/>
    </source>
</evidence>